<keyword evidence="2" id="KW-1185">Reference proteome</keyword>
<reference evidence="1 2" key="1">
    <citation type="submission" date="2018-01" db="EMBL/GenBank/DDBJ databases">
        <title>Lactobacillus phages that infect wine-derived L. plantarum strains.</title>
        <authorList>
            <person name="Kyrkou I."/>
            <person name="Hestbjerg Hansen L."/>
        </authorList>
    </citation>
    <scope>NUCLEOTIDE SEQUENCE [LARGE SCALE GENOMIC DNA]</scope>
</reference>
<dbReference type="Proteomes" id="UP000241463">
    <property type="component" value="Segment"/>
</dbReference>
<evidence type="ECO:0000313" key="2">
    <source>
        <dbReference type="Proteomes" id="UP000241463"/>
    </source>
</evidence>
<organism evidence="1 2">
    <name type="scientific">Lactobacillus phage Bacchae</name>
    <dbReference type="NCBI Taxonomy" id="2079429"/>
    <lineage>
        <taxon>Viruses</taxon>
        <taxon>Duplodnaviria</taxon>
        <taxon>Heunggongvirae</taxon>
        <taxon>Uroviricota</taxon>
        <taxon>Caudoviricetes</taxon>
        <taxon>Herelleviridae</taxon>
        <taxon>Harbinvirus</taxon>
        <taxon>Harbinvirus bacchae</taxon>
    </lineage>
</organism>
<proteinExistence type="predicted"/>
<sequence>MIDKETVVPSIDVDNLEQPKVYKNAQFSIAYATKYGEIKFWINDNFMVANYRGKDYVISLPVAMFKQAKVVIGEVNPELVGFITPAGLGAKRLEFDSNRAINQLTDALNKTDNVELQTSGVVQRVSQFINSGDFTVDDKADFDDITEAAGDLALNTDEAKEELANIIGAKGFGKVISRPISDLVMLLPRLQQDLEKSGLFDVFLDGDKVFKEAE</sequence>
<dbReference type="EMBL" id="MG765277">
    <property type="protein sequence ID" value="AUV60042.1"/>
    <property type="molecule type" value="Genomic_DNA"/>
</dbReference>
<dbReference type="RefSeq" id="YP_009798146.1">
    <property type="nucleotide sequence ID" value="NC_047924.1"/>
</dbReference>
<protein>
    <submittedName>
        <fullName evidence="1">Uncharacterized protein</fullName>
    </submittedName>
</protein>
<dbReference type="KEGG" id="vg:54988591"/>
<evidence type="ECO:0000313" key="1">
    <source>
        <dbReference type="EMBL" id="AUV60042.1"/>
    </source>
</evidence>
<dbReference type="GeneID" id="54988591"/>
<accession>A0A2K9VCU6</accession>
<name>A0A2K9VCU6_9CAUD</name>